<evidence type="ECO:0000313" key="2">
    <source>
        <dbReference type="Proteomes" id="UP000076858"/>
    </source>
</evidence>
<evidence type="ECO:0000313" key="1">
    <source>
        <dbReference type="EMBL" id="KZS21266.1"/>
    </source>
</evidence>
<organism evidence="1 2">
    <name type="scientific">Daphnia magna</name>
    <dbReference type="NCBI Taxonomy" id="35525"/>
    <lineage>
        <taxon>Eukaryota</taxon>
        <taxon>Metazoa</taxon>
        <taxon>Ecdysozoa</taxon>
        <taxon>Arthropoda</taxon>
        <taxon>Crustacea</taxon>
        <taxon>Branchiopoda</taxon>
        <taxon>Diplostraca</taxon>
        <taxon>Cladocera</taxon>
        <taxon>Anomopoda</taxon>
        <taxon>Daphniidae</taxon>
        <taxon>Daphnia</taxon>
    </lineage>
</organism>
<sequence length="99" mass="11087">MILAKETGIYHLVFPYSFFLSYIVTSVSFLLILSEYVLIVRGIQNHTRGKIGLSCSFCCRQIDSISRLYTNAFASMPPPPGSVHCSLCTSITVLLLFQF</sequence>
<accession>A0A0P5ERC6</accession>
<proteinExistence type="predicted"/>
<protein>
    <submittedName>
        <fullName evidence="1">Uncharacterized protein</fullName>
    </submittedName>
</protein>
<dbReference type="EMBL" id="LRGB01000027">
    <property type="protein sequence ID" value="KZS21266.1"/>
    <property type="molecule type" value="Genomic_DNA"/>
</dbReference>
<comment type="caution">
    <text evidence="1">The sequence shown here is derived from an EMBL/GenBank/DDBJ whole genome shotgun (WGS) entry which is preliminary data.</text>
</comment>
<gene>
    <name evidence="1" type="ORF">APZ42_011843</name>
</gene>
<keyword evidence="2" id="KW-1185">Reference proteome</keyword>
<reference evidence="1 2" key="1">
    <citation type="submission" date="2016-03" db="EMBL/GenBank/DDBJ databases">
        <title>EvidentialGene: Evidence-directed Construction of Genes on Genomes.</title>
        <authorList>
            <person name="Gilbert D.G."/>
            <person name="Choi J.-H."/>
            <person name="Mockaitis K."/>
            <person name="Colbourne J."/>
            <person name="Pfrender M."/>
        </authorList>
    </citation>
    <scope>NUCLEOTIDE SEQUENCE [LARGE SCALE GENOMIC DNA]</scope>
    <source>
        <strain evidence="1 2">Xinb3</strain>
        <tissue evidence="1">Complete organism</tissue>
    </source>
</reference>
<dbReference type="Proteomes" id="UP000076858">
    <property type="component" value="Unassembled WGS sequence"/>
</dbReference>
<name>A0A0P5ERC6_9CRUS</name>
<dbReference type="AlphaFoldDB" id="A0A0P5ERC6"/>